<organism evidence="1">
    <name type="scientific">Drosophila melanogaster</name>
    <name type="common">Fruit fly</name>
    <dbReference type="NCBI Taxonomy" id="7227"/>
    <lineage>
        <taxon>Eukaryota</taxon>
        <taxon>Metazoa</taxon>
        <taxon>Ecdysozoa</taxon>
        <taxon>Arthropoda</taxon>
        <taxon>Hexapoda</taxon>
        <taxon>Insecta</taxon>
        <taxon>Pterygota</taxon>
        <taxon>Neoptera</taxon>
        <taxon>Endopterygota</taxon>
        <taxon>Diptera</taxon>
        <taxon>Brachycera</taxon>
        <taxon>Muscomorpha</taxon>
        <taxon>Ephydroidea</taxon>
        <taxon>Drosophilidae</taxon>
        <taxon>Drosophila</taxon>
        <taxon>Sophophora</taxon>
    </lineage>
</organism>
<protein>
    <submittedName>
        <fullName evidence="1">RH39175p</fullName>
    </submittedName>
</protein>
<sequence>MQCPIVGYRTLLLPVEDQFRRIVHPTLQHRRAVLLIEWELLKVEPAIECRLDAIRNDHCAIGRYRGEDVLLRETYQLVAIKHESTPDSTVLTQNTGVALIG</sequence>
<dbReference type="EMBL" id="AY113587">
    <property type="protein sequence ID" value="AAM29592.1"/>
    <property type="molecule type" value="mRNA"/>
</dbReference>
<name>Q8MYV3_DROME</name>
<accession>Q8MYV3</accession>
<proteinExistence type="evidence at transcript level"/>
<reference evidence="1" key="1">
    <citation type="submission" date="2002-05" db="EMBL/GenBank/DDBJ databases">
        <authorList>
            <person name="Stapleton M."/>
            <person name="Brokstein P."/>
            <person name="Hong L."/>
            <person name="Agbayani A."/>
            <person name="Carlson J."/>
            <person name="Champe M."/>
            <person name="Chavez C."/>
            <person name="Dorsett V."/>
            <person name="Dresnek D."/>
            <person name="Farfan D."/>
            <person name="Frise E."/>
            <person name="George R."/>
            <person name="Gonzalez M."/>
            <person name="Guarin H."/>
            <person name="Kronmiller B."/>
            <person name="Li P."/>
            <person name="Liao G."/>
            <person name="Miranda A."/>
            <person name="Mungall C.J."/>
            <person name="Nunoo J."/>
            <person name="Pacleb J."/>
            <person name="Paragas V."/>
            <person name="Park S."/>
            <person name="Patel S."/>
            <person name="Phouanenavong S."/>
            <person name="Wan K."/>
            <person name="Yu C."/>
            <person name="Lewis S.E."/>
            <person name="Rubin G.M."/>
            <person name="Celniker S."/>
        </authorList>
    </citation>
    <scope>NUCLEOTIDE SEQUENCE</scope>
    <source>
        <strain evidence="1">Berkeley</strain>
    </source>
</reference>
<dbReference type="AlphaFoldDB" id="Q8MYV3"/>
<evidence type="ECO:0000313" key="1">
    <source>
        <dbReference type="EMBL" id="AAM29592.1"/>
    </source>
</evidence>